<keyword evidence="11" id="KW-1185">Reference proteome</keyword>
<dbReference type="GO" id="GO:0032259">
    <property type="term" value="P:methylation"/>
    <property type="evidence" value="ECO:0007669"/>
    <property type="project" value="UniProtKB-KW"/>
</dbReference>
<name>Q1LJY3_CUPMC</name>
<dbReference type="GO" id="GO:0008170">
    <property type="term" value="F:N-methyltransferase activity"/>
    <property type="evidence" value="ECO:0007669"/>
    <property type="project" value="InterPro"/>
</dbReference>
<protein>
    <recommendedName>
        <fullName evidence="8">Methyltransferase</fullName>
        <ecNumber evidence="8">2.1.1.-</ecNumber>
    </recommendedName>
</protein>
<feature type="domain" description="DNA methylase N-4/N-6" evidence="9">
    <location>
        <begin position="36"/>
        <end position="203"/>
    </location>
</feature>
<dbReference type="Pfam" id="PF01555">
    <property type="entry name" value="N6_N4_Mtase"/>
    <property type="match status" value="2"/>
</dbReference>
<dbReference type="EC" id="2.1.1.-" evidence="8"/>
<dbReference type="SUPFAM" id="SSF53335">
    <property type="entry name" value="S-adenosyl-L-methionine-dependent methyltransferases"/>
    <property type="match status" value="2"/>
</dbReference>
<evidence type="ECO:0000256" key="5">
    <source>
        <dbReference type="ARBA" id="ARBA00022747"/>
    </source>
</evidence>
<keyword evidence="4" id="KW-0949">S-adenosyl-L-methionine</keyword>
<dbReference type="InterPro" id="IPR029063">
    <property type="entry name" value="SAM-dependent_MTases_sf"/>
</dbReference>
<evidence type="ECO:0000259" key="9">
    <source>
        <dbReference type="Pfam" id="PF01555"/>
    </source>
</evidence>
<evidence type="ECO:0000256" key="8">
    <source>
        <dbReference type="RuleBase" id="RU362026"/>
    </source>
</evidence>
<keyword evidence="3" id="KW-0808">Transferase</keyword>
<dbReference type="GO" id="GO:0003677">
    <property type="term" value="F:DNA binding"/>
    <property type="evidence" value="ECO:0007669"/>
    <property type="project" value="UniProtKB-KW"/>
</dbReference>
<evidence type="ECO:0000313" key="10">
    <source>
        <dbReference type="EMBL" id="ABF09543.1"/>
    </source>
</evidence>
<dbReference type="EMBL" id="CP000352">
    <property type="protein sequence ID" value="ABF09543.1"/>
    <property type="molecule type" value="Genomic_DNA"/>
</dbReference>
<dbReference type="GO" id="GO:0009307">
    <property type="term" value="P:DNA restriction-modification system"/>
    <property type="evidence" value="ECO:0007669"/>
    <property type="project" value="UniProtKB-KW"/>
</dbReference>
<dbReference type="Gene3D" id="3.40.50.150">
    <property type="entry name" value="Vaccinia Virus protein VP39"/>
    <property type="match status" value="2"/>
</dbReference>
<evidence type="ECO:0000256" key="3">
    <source>
        <dbReference type="ARBA" id="ARBA00022679"/>
    </source>
</evidence>
<dbReference type="AlphaFoldDB" id="Q1LJY3"/>
<dbReference type="GO" id="GO:0015667">
    <property type="term" value="F:site-specific DNA-methyltransferase (cytosine-N4-specific) activity"/>
    <property type="evidence" value="ECO:0007669"/>
    <property type="project" value="UniProtKB-EC"/>
</dbReference>
<keyword evidence="2 10" id="KW-0489">Methyltransferase</keyword>
<dbReference type="InterPro" id="IPR002941">
    <property type="entry name" value="DNA_methylase_N4/N6"/>
</dbReference>
<comment type="catalytic activity">
    <reaction evidence="7">
        <text>a 2'-deoxycytidine in DNA + S-adenosyl-L-methionine = an N(4)-methyl-2'-deoxycytidine in DNA + S-adenosyl-L-homocysteine + H(+)</text>
        <dbReference type="Rhea" id="RHEA:16857"/>
        <dbReference type="Rhea" id="RHEA-COMP:11369"/>
        <dbReference type="Rhea" id="RHEA-COMP:13674"/>
        <dbReference type="ChEBI" id="CHEBI:15378"/>
        <dbReference type="ChEBI" id="CHEBI:57856"/>
        <dbReference type="ChEBI" id="CHEBI:59789"/>
        <dbReference type="ChEBI" id="CHEBI:85452"/>
        <dbReference type="ChEBI" id="CHEBI:137933"/>
        <dbReference type="EC" id="2.1.1.113"/>
    </reaction>
</comment>
<dbReference type="InterPro" id="IPR017985">
    <property type="entry name" value="MeTrfase_CN4_CS"/>
</dbReference>
<dbReference type="Proteomes" id="UP000002429">
    <property type="component" value="Chromosome"/>
</dbReference>
<evidence type="ECO:0000256" key="4">
    <source>
        <dbReference type="ARBA" id="ARBA00022691"/>
    </source>
</evidence>
<dbReference type="PROSITE" id="PS00093">
    <property type="entry name" value="N4_MTASE"/>
    <property type="match status" value="1"/>
</dbReference>
<gene>
    <name evidence="10" type="ordered locus">Rmet_2670</name>
</gene>
<evidence type="ECO:0000256" key="1">
    <source>
        <dbReference type="ARBA" id="ARBA00010203"/>
    </source>
</evidence>
<organism evidence="10 11">
    <name type="scientific">Cupriavidus metallidurans (strain ATCC 43123 / DSM 2839 / NBRC 102507 / CH34)</name>
    <name type="common">Ralstonia metallidurans</name>
    <dbReference type="NCBI Taxonomy" id="266264"/>
    <lineage>
        <taxon>Bacteria</taxon>
        <taxon>Pseudomonadati</taxon>
        <taxon>Pseudomonadota</taxon>
        <taxon>Betaproteobacteria</taxon>
        <taxon>Burkholderiales</taxon>
        <taxon>Burkholderiaceae</taxon>
        <taxon>Cupriavidus</taxon>
    </lineage>
</organism>
<dbReference type="InterPro" id="IPR001091">
    <property type="entry name" value="RM_Methyltransferase"/>
</dbReference>
<evidence type="ECO:0000256" key="6">
    <source>
        <dbReference type="ARBA" id="ARBA00023125"/>
    </source>
</evidence>
<dbReference type="PRINTS" id="PR00508">
    <property type="entry name" value="S21N4MTFRASE"/>
</dbReference>
<feature type="domain" description="DNA methylase N-4/N-6" evidence="9">
    <location>
        <begin position="317"/>
        <end position="347"/>
    </location>
</feature>
<dbReference type="REBASE" id="12356">
    <property type="entry name" value="M.RmeAORF2670P"/>
</dbReference>
<evidence type="ECO:0000256" key="2">
    <source>
        <dbReference type="ARBA" id="ARBA00022603"/>
    </source>
</evidence>
<sequence length="388" mass="42561">MMTTKPESSVFSNVSAPELLRYHSDARHIPVPDASVDLIVTSPPYWKKRDYGFDGQIGQESTPAAYVANMIECMREWRRVLKPSGSIFLNVGDSYMARTLAGVPGRLEAAAIDDGWLVRNRIIWAKESGMPEPAKNRLANRHEYIIHFVSSAKYFYDLAGYAEANGNGANPGDVWNIPLRRNMGDHLAPFPNEIVRRAILLACPIATCPKCGHIPERVVQRTAVLDESRPQARRAMEIAREAGLTDAHIAAVQATGISDAGKALRVQTGTGRNSREVQRLAAEAKEVLGGYFREFTFAKKQTVGWTTCSCKGKLKPGVVLDPFMGTGTTLSTALEMGRSAIGVDLAPKTDDHVWGADAESLENVDRAVKPVSVKRRSRSDSSRLALQE</sequence>
<dbReference type="KEGG" id="rme:Rmet_2670"/>
<evidence type="ECO:0000313" key="11">
    <source>
        <dbReference type="Proteomes" id="UP000002429"/>
    </source>
</evidence>
<comment type="similarity">
    <text evidence="1">Belongs to the N(4)/N(6)-methyltransferase family. N(4) subfamily.</text>
</comment>
<dbReference type="eggNOG" id="COG2189">
    <property type="taxonomic scope" value="Bacteria"/>
</dbReference>
<proteinExistence type="inferred from homology"/>
<accession>Q1LJY3</accession>
<evidence type="ECO:0000256" key="7">
    <source>
        <dbReference type="ARBA" id="ARBA00049120"/>
    </source>
</evidence>
<dbReference type="HOGENOM" id="CLU_024927_2_0_4"/>
<reference evidence="11" key="1">
    <citation type="journal article" date="2010" name="PLoS ONE">
        <title>The complete genome sequence of Cupriavidus metallidurans strain CH34, a master survivalist in harsh and anthropogenic environments.</title>
        <authorList>
            <person name="Janssen P.J."/>
            <person name="Van Houdt R."/>
            <person name="Moors H."/>
            <person name="Monsieurs P."/>
            <person name="Morin N."/>
            <person name="Michaux A."/>
            <person name="Benotmane M.A."/>
            <person name="Leys N."/>
            <person name="Vallaeys T."/>
            <person name="Lapidus A."/>
            <person name="Monchy S."/>
            <person name="Medigue C."/>
            <person name="Taghavi S."/>
            <person name="McCorkle S."/>
            <person name="Dunn J."/>
            <person name="van der Lelie D."/>
            <person name="Mergeay M."/>
        </authorList>
    </citation>
    <scope>NUCLEOTIDE SEQUENCE [LARGE SCALE GENOMIC DNA]</scope>
    <source>
        <strain evidence="11">ATCC 43123 / DSM 2839 / NBRC 102507 / CH34</strain>
    </source>
</reference>
<keyword evidence="6" id="KW-0238">DNA-binding</keyword>
<keyword evidence="5" id="KW-0680">Restriction system</keyword>
<dbReference type="STRING" id="266264.Rmet_2670"/>